<gene>
    <name evidence="1" type="ORF">METZ01_LOCUS161438</name>
</gene>
<evidence type="ECO:0008006" key="2">
    <source>
        <dbReference type="Google" id="ProtNLM"/>
    </source>
</evidence>
<dbReference type="Gene3D" id="3.30.1330.30">
    <property type="match status" value="1"/>
</dbReference>
<proteinExistence type="predicted"/>
<dbReference type="InterPro" id="IPR029064">
    <property type="entry name" value="Ribosomal_eL30-like_sf"/>
</dbReference>
<reference evidence="1" key="1">
    <citation type="submission" date="2018-05" db="EMBL/GenBank/DDBJ databases">
        <authorList>
            <person name="Lanie J.A."/>
            <person name="Ng W.-L."/>
            <person name="Kazmierczak K.M."/>
            <person name="Andrzejewski T.M."/>
            <person name="Davidsen T.M."/>
            <person name="Wayne K.J."/>
            <person name="Tettelin H."/>
            <person name="Glass J.I."/>
            <person name="Rusch D."/>
            <person name="Podicherti R."/>
            <person name="Tsui H.-C.T."/>
            <person name="Winkler M.E."/>
        </authorList>
    </citation>
    <scope>NUCLEOTIDE SEQUENCE</scope>
</reference>
<accession>A0A382B4R7</accession>
<organism evidence="1">
    <name type="scientific">marine metagenome</name>
    <dbReference type="NCBI Taxonomy" id="408172"/>
    <lineage>
        <taxon>unclassified sequences</taxon>
        <taxon>metagenomes</taxon>
        <taxon>ecological metagenomes</taxon>
    </lineage>
</organism>
<evidence type="ECO:0000313" key="1">
    <source>
        <dbReference type="EMBL" id="SVB08584.1"/>
    </source>
</evidence>
<sequence>MTSDLELLNREQAAAIASLVGMGAQSGVTVMGLSGVRRTRQLQLIFLDESISANTQQELGRRAQDGVRVFRVDGIEAMTAWMGREDVHVLAVKAGTLADGILGKLPGPRD</sequence>
<dbReference type="AlphaFoldDB" id="A0A382B4R7"/>
<name>A0A382B4R7_9ZZZZ</name>
<protein>
    <recommendedName>
        <fullName evidence="2">Ribosomal protein L7Ae/L30e/S12e/Gadd45 domain-containing protein</fullName>
    </recommendedName>
</protein>
<dbReference type="EMBL" id="UINC01028133">
    <property type="protein sequence ID" value="SVB08584.1"/>
    <property type="molecule type" value="Genomic_DNA"/>
</dbReference>